<dbReference type="EMBL" id="CM004391">
    <property type="protein sequence ID" value="OAY50518.1"/>
    <property type="molecule type" value="Genomic_DNA"/>
</dbReference>
<name>A0A2C9VXL1_MANES</name>
<dbReference type="PANTHER" id="PTHR34779:SF1">
    <property type="entry name" value="OS09G0542900 PROTEIN"/>
    <property type="match status" value="1"/>
</dbReference>
<gene>
    <name evidence="2" type="ORF">MANES_05G142500v8</name>
</gene>
<comment type="caution">
    <text evidence="2">The sequence shown here is derived from an EMBL/GenBank/DDBJ whole genome shotgun (WGS) entry which is preliminary data.</text>
</comment>
<protein>
    <recommendedName>
        <fullName evidence="4">Syringolide-induced protein 14-1-1</fullName>
    </recommendedName>
</protein>
<feature type="region of interest" description="Disordered" evidence="1">
    <location>
        <begin position="65"/>
        <end position="84"/>
    </location>
</feature>
<feature type="compositionally biased region" description="Basic and acidic residues" evidence="1">
    <location>
        <begin position="104"/>
        <end position="123"/>
    </location>
</feature>
<feature type="region of interest" description="Disordered" evidence="1">
    <location>
        <begin position="96"/>
        <end position="158"/>
    </location>
</feature>
<accession>A0A2C9VXL1</accession>
<dbReference type="OMA" id="DWTVQMK"/>
<keyword evidence="3" id="KW-1185">Reference proteome</keyword>
<dbReference type="AlphaFoldDB" id="A0A2C9VXL1"/>
<dbReference type="Proteomes" id="UP000091857">
    <property type="component" value="Chromosome 5"/>
</dbReference>
<dbReference type="OrthoDB" id="1926132at2759"/>
<dbReference type="Gramene" id="Manes.05G142500.1.v8.1">
    <property type="protein sequence ID" value="Manes.05G142500.1.v8.1.CDS.1"/>
    <property type="gene ID" value="Manes.05G142500.v8.1"/>
</dbReference>
<evidence type="ECO:0000313" key="3">
    <source>
        <dbReference type="Proteomes" id="UP000091857"/>
    </source>
</evidence>
<dbReference type="STRING" id="3983.A0A2C9VXL1"/>
<dbReference type="PANTHER" id="PTHR34779">
    <property type="entry name" value="OS09G0542900 PROTEIN"/>
    <property type="match status" value="1"/>
</dbReference>
<reference evidence="3" key="1">
    <citation type="journal article" date="2016" name="Nat. Biotechnol.">
        <title>Sequencing wild and cultivated cassava and related species reveals extensive interspecific hybridization and genetic diversity.</title>
        <authorList>
            <person name="Bredeson J.V."/>
            <person name="Lyons J.B."/>
            <person name="Prochnik S.E."/>
            <person name="Wu G.A."/>
            <person name="Ha C.M."/>
            <person name="Edsinger-Gonzales E."/>
            <person name="Grimwood J."/>
            <person name="Schmutz J."/>
            <person name="Rabbi I.Y."/>
            <person name="Egesi C."/>
            <person name="Nauluvula P."/>
            <person name="Lebot V."/>
            <person name="Ndunguru J."/>
            <person name="Mkamilo G."/>
            <person name="Bart R.S."/>
            <person name="Setter T.L."/>
            <person name="Gleadow R.M."/>
            <person name="Kulakow P."/>
            <person name="Ferguson M.E."/>
            <person name="Rounsley S."/>
            <person name="Rokhsar D.S."/>
        </authorList>
    </citation>
    <scope>NUCLEOTIDE SEQUENCE [LARGE SCALE GENOMIC DNA]</scope>
    <source>
        <strain evidence="3">cv. AM560-2</strain>
    </source>
</reference>
<evidence type="ECO:0000256" key="1">
    <source>
        <dbReference type="SAM" id="MobiDB-lite"/>
    </source>
</evidence>
<organism evidence="2 3">
    <name type="scientific">Manihot esculenta</name>
    <name type="common">Cassava</name>
    <name type="synonym">Jatropha manihot</name>
    <dbReference type="NCBI Taxonomy" id="3983"/>
    <lineage>
        <taxon>Eukaryota</taxon>
        <taxon>Viridiplantae</taxon>
        <taxon>Streptophyta</taxon>
        <taxon>Embryophyta</taxon>
        <taxon>Tracheophyta</taxon>
        <taxon>Spermatophyta</taxon>
        <taxon>Magnoliopsida</taxon>
        <taxon>eudicotyledons</taxon>
        <taxon>Gunneridae</taxon>
        <taxon>Pentapetalae</taxon>
        <taxon>rosids</taxon>
        <taxon>fabids</taxon>
        <taxon>Malpighiales</taxon>
        <taxon>Euphorbiaceae</taxon>
        <taxon>Crotonoideae</taxon>
        <taxon>Manihoteae</taxon>
        <taxon>Manihot</taxon>
    </lineage>
</organism>
<proteinExistence type="predicted"/>
<feature type="compositionally biased region" description="Polar residues" evidence="1">
    <location>
        <begin position="72"/>
        <end position="82"/>
    </location>
</feature>
<sequence>MEKQPKSKNKILKFLPKAASAVYFQNPPFSPSRDKRSENHFHRHRVHAGKGFSSPVVSIIPDEIRRKPKNGSFDSQEPNSPKVSCMGQIKCKKKIVNKAKHSSSPHEAKTVPSSREIKKHESTIMKFSGSARPIDERRRSDSSIYDKQPLSDRAPPSLSQMRHFASSRDAFANFDWTAQIAPVDSEHGDSYADEEGRVHMDIEEEEVIVPFSAPTTVGPSVALQPRRDVNLWKRRIMSPPRRLQLNLIV</sequence>
<dbReference type="InterPro" id="IPR038796">
    <property type="entry name" value="At1g76070-like"/>
</dbReference>
<evidence type="ECO:0000313" key="2">
    <source>
        <dbReference type="EMBL" id="OAY50518.1"/>
    </source>
</evidence>
<evidence type="ECO:0008006" key="4">
    <source>
        <dbReference type="Google" id="ProtNLM"/>
    </source>
</evidence>